<protein>
    <submittedName>
        <fullName evidence="2">Uncharacterized protein</fullName>
    </submittedName>
</protein>
<dbReference type="OMA" id="MTIFHNG"/>
<name>A0A4Y7J8P1_PAPSO</name>
<dbReference type="EMBL" id="CM010717">
    <property type="protein sequence ID" value="RZC56410.1"/>
    <property type="molecule type" value="Genomic_DNA"/>
</dbReference>
<dbReference type="PANTHER" id="PTHR33416">
    <property type="entry name" value="NUCLEAR PORE COMPLEX PROTEIN NUP1"/>
    <property type="match status" value="1"/>
</dbReference>
<feature type="region of interest" description="Disordered" evidence="1">
    <location>
        <begin position="1"/>
        <end position="48"/>
    </location>
</feature>
<dbReference type="GO" id="GO:0005635">
    <property type="term" value="C:nuclear envelope"/>
    <property type="evidence" value="ECO:0007669"/>
    <property type="project" value="TreeGrafter"/>
</dbReference>
<dbReference type="GO" id="GO:0071763">
    <property type="term" value="P:nuclear membrane organization"/>
    <property type="evidence" value="ECO:0007669"/>
    <property type="project" value="TreeGrafter"/>
</dbReference>
<evidence type="ECO:0000313" key="3">
    <source>
        <dbReference type="Proteomes" id="UP000316621"/>
    </source>
</evidence>
<evidence type="ECO:0000256" key="1">
    <source>
        <dbReference type="SAM" id="MobiDB-lite"/>
    </source>
</evidence>
<keyword evidence="3" id="KW-1185">Reference proteome</keyword>
<feature type="compositionally biased region" description="Low complexity" evidence="1">
    <location>
        <begin position="30"/>
        <end position="47"/>
    </location>
</feature>
<proteinExistence type="predicted"/>
<dbReference type="STRING" id="3469.A0A4Y7J8P1"/>
<feature type="region of interest" description="Disordered" evidence="1">
    <location>
        <begin position="79"/>
        <end position="98"/>
    </location>
</feature>
<dbReference type="PANTHER" id="PTHR33416:SF17">
    <property type="entry name" value="PROTEIN KAKU4"/>
    <property type="match status" value="1"/>
</dbReference>
<dbReference type="Proteomes" id="UP000316621">
    <property type="component" value="Chromosome 3"/>
</dbReference>
<gene>
    <name evidence="2" type="ORF">C5167_015263</name>
</gene>
<accession>A0A4Y7J8P1</accession>
<dbReference type="AlphaFoldDB" id="A0A4Y7J8P1"/>
<reference evidence="2 3" key="1">
    <citation type="journal article" date="2018" name="Science">
        <title>The opium poppy genome and morphinan production.</title>
        <authorList>
            <person name="Guo L."/>
            <person name="Winzer T."/>
            <person name="Yang X."/>
            <person name="Li Y."/>
            <person name="Ning Z."/>
            <person name="He Z."/>
            <person name="Teodor R."/>
            <person name="Lu Y."/>
            <person name="Bowser T.A."/>
            <person name="Graham I.A."/>
            <person name="Ye K."/>
        </authorList>
    </citation>
    <scope>NUCLEOTIDE SEQUENCE [LARGE SCALE GENOMIC DNA]</scope>
    <source>
        <strain evidence="3">cv. HN1</strain>
        <tissue evidence="2">Leaves</tissue>
    </source>
</reference>
<evidence type="ECO:0000313" key="2">
    <source>
        <dbReference type="EMBL" id="RZC56410.1"/>
    </source>
</evidence>
<sequence length="121" mass="13070">MASFFRVRRNSDNESVGGKMSRGRRIVNYSPYARPSPAPAASSSSQSTEITKNGWFSGFVVPASRMIANGAGKIVSTVFGSQDSHSSSDNDSDDDDDEDIDVALRVVVMTTMTIFHNGQMV</sequence>
<organism evidence="2 3">
    <name type="scientific">Papaver somniferum</name>
    <name type="common">Opium poppy</name>
    <dbReference type="NCBI Taxonomy" id="3469"/>
    <lineage>
        <taxon>Eukaryota</taxon>
        <taxon>Viridiplantae</taxon>
        <taxon>Streptophyta</taxon>
        <taxon>Embryophyta</taxon>
        <taxon>Tracheophyta</taxon>
        <taxon>Spermatophyta</taxon>
        <taxon>Magnoliopsida</taxon>
        <taxon>Ranunculales</taxon>
        <taxon>Papaveraceae</taxon>
        <taxon>Papaveroideae</taxon>
        <taxon>Papaver</taxon>
    </lineage>
</organism>
<dbReference type="Gramene" id="RZC56410">
    <property type="protein sequence ID" value="RZC56410"/>
    <property type="gene ID" value="C5167_015263"/>
</dbReference>